<dbReference type="Gene3D" id="3.90.1200.10">
    <property type="match status" value="1"/>
</dbReference>
<name>A0A1M6D1K9_9FIRM</name>
<protein>
    <submittedName>
        <fullName evidence="2">Phosphotransferase enzyme family protein</fullName>
    </submittedName>
</protein>
<evidence type="ECO:0000313" key="2">
    <source>
        <dbReference type="EMBL" id="SHI67136.1"/>
    </source>
</evidence>
<dbReference type="OrthoDB" id="9800774at2"/>
<dbReference type="Proteomes" id="UP000184442">
    <property type="component" value="Unassembled WGS sequence"/>
</dbReference>
<evidence type="ECO:0000259" key="1">
    <source>
        <dbReference type="Pfam" id="PF01636"/>
    </source>
</evidence>
<proteinExistence type="predicted"/>
<accession>A0A1M6D1K9</accession>
<dbReference type="STRING" id="1122184.SAMN02745176_00968"/>
<reference evidence="2 3" key="1">
    <citation type="submission" date="2016-11" db="EMBL/GenBank/DDBJ databases">
        <authorList>
            <person name="Jaros S."/>
            <person name="Januszkiewicz K."/>
            <person name="Wedrychowicz H."/>
        </authorList>
    </citation>
    <scope>NUCLEOTIDE SEQUENCE [LARGE SCALE GENOMIC DNA]</scope>
    <source>
        <strain evidence="2 3">DSM 19022</strain>
    </source>
</reference>
<dbReference type="Pfam" id="PF01636">
    <property type="entry name" value="APH"/>
    <property type="match status" value="1"/>
</dbReference>
<keyword evidence="3" id="KW-1185">Reference proteome</keyword>
<keyword evidence="2" id="KW-0808">Transferase</keyword>
<dbReference type="AlphaFoldDB" id="A0A1M6D1K9"/>
<dbReference type="InterPro" id="IPR011009">
    <property type="entry name" value="Kinase-like_dom_sf"/>
</dbReference>
<dbReference type="RefSeq" id="WP_073025108.1">
    <property type="nucleotide sequence ID" value="NZ_FQZS01000006.1"/>
</dbReference>
<evidence type="ECO:0000313" key="3">
    <source>
        <dbReference type="Proteomes" id="UP000184442"/>
    </source>
</evidence>
<gene>
    <name evidence="2" type="ORF">SAMN02745176_00968</name>
</gene>
<dbReference type="GO" id="GO:0016740">
    <property type="term" value="F:transferase activity"/>
    <property type="evidence" value="ECO:0007669"/>
    <property type="project" value="UniProtKB-KW"/>
</dbReference>
<dbReference type="InterPro" id="IPR002575">
    <property type="entry name" value="Aminoglycoside_PTrfase"/>
</dbReference>
<sequence>MMKLIAKGNTAEVFEYCEDKVCKLFYPGYPLESVNVEFNNAKLLNNMKISVPMCYGQIYIDNRHGLIYEKVKGRNLIDYFTDPSSYNMVILTLVNTHKEILEHECSSLQSYKDFIRSIIKDRDMVILKALDDLPDGNALCHGDFHPGNIMINNDGGIKIIDFMNICRGPKEYDIARTYYLVGYSSLPDDMDNIDAIQAIRRTLAEDYLGKMAIGKEDITPFLSIIERCHFYEMSP</sequence>
<dbReference type="SUPFAM" id="SSF56112">
    <property type="entry name" value="Protein kinase-like (PK-like)"/>
    <property type="match status" value="1"/>
</dbReference>
<organism evidence="2 3">
    <name type="scientific">Lutispora thermophila DSM 19022</name>
    <dbReference type="NCBI Taxonomy" id="1122184"/>
    <lineage>
        <taxon>Bacteria</taxon>
        <taxon>Bacillati</taxon>
        <taxon>Bacillota</taxon>
        <taxon>Clostridia</taxon>
        <taxon>Lutisporales</taxon>
        <taxon>Lutisporaceae</taxon>
        <taxon>Lutispora</taxon>
    </lineage>
</organism>
<dbReference type="EMBL" id="FQZS01000006">
    <property type="protein sequence ID" value="SHI67136.1"/>
    <property type="molecule type" value="Genomic_DNA"/>
</dbReference>
<feature type="domain" description="Aminoglycoside phosphotransferase" evidence="1">
    <location>
        <begin position="126"/>
        <end position="180"/>
    </location>
</feature>